<evidence type="ECO:0000313" key="1">
    <source>
        <dbReference type="EMBL" id="MDZ5473165.1"/>
    </source>
</evidence>
<gene>
    <name evidence="1" type="ORF">SM124_15715</name>
</gene>
<dbReference type="Proteomes" id="UP001290455">
    <property type="component" value="Unassembled WGS sequence"/>
</dbReference>
<dbReference type="RefSeq" id="WP_322447467.1">
    <property type="nucleotide sequence ID" value="NZ_JAXOFX010000011.1"/>
</dbReference>
<reference evidence="1 2" key="1">
    <citation type="submission" date="2023-11" db="EMBL/GenBank/DDBJ databases">
        <title>Bacillus jintuensis, isolated from a mudflat on the Beibu Gulf coast.</title>
        <authorList>
            <person name="Li M."/>
        </authorList>
    </citation>
    <scope>NUCLEOTIDE SEQUENCE [LARGE SCALE GENOMIC DNA]</scope>
    <source>
        <strain evidence="1 2">31A1R</strain>
    </source>
</reference>
<dbReference type="InterPro" id="IPR024997">
    <property type="entry name" value="DUF3892"/>
</dbReference>
<evidence type="ECO:0000313" key="2">
    <source>
        <dbReference type="Proteomes" id="UP001290455"/>
    </source>
</evidence>
<dbReference type="EMBL" id="JAXOFX010000011">
    <property type="protein sequence ID" value="MDZ5473165.1"/>
    <property type="molecule type" value="Genomic_DNA"/>
</dbReference>
<accession>A0ABU5J172</accession>
<keyword evidence="2" id="KW-1185">Reference proteome</keyword>
<proteinExistence type="predicted"/>
<protein>
    <submittedName>
        <fullName evidence="1">DUF3892 domain-containing protein</fullName>
    </submittedName>
</protein>
<sequence>MNTEQIVAVQRNHLGDIINFKTSGGRIISYRKAIQEVEQGVLEGLNISPSIEMEIPSLIPLARENFDEFPSIY</sequence>
<organism evidence="1 2">
    <name type="scientific">Robertmurraya mangrovi</name>
    <dbReference type="NCBI Taxonomy" id="3098077"/>
    <lineage>
        <taxon>Bacteria</taxon>
        <taxon>Bacillati</taxon>
        <taxon>Bacillota</taxon>
        <taxon>Bacilli</taxon>
        <taxon>Bacillales</taxon>
        <taxon>Bacillaceae</taxon>
        <taxon>Robertmurraya</taxon>
    </lineage>
</organism>
<comment type="caution">
    <text evidence="1">The sequence shown here is derived from an EMBL/GenBank/DDBJ whole genome shotgun (WGS) entry which is preliminary data.</text>
</comment>
<name>A0ABU5J172_9BACI</name>
<dbReference type="Pfam" id="PF13031">
    <property type="entry name" value="DUF3892"/>
    <property type="match status" value="1"/>
</dbReference>